<dbReference type="Gene3D" id="2.40.110.10">
    <property type="entry name" value="Butyryl-CoA Dehydrogenase, subunit A, domain 2"/>
    <property type="match status" value="1"/>
</dbReference>
<comment type="similarity">
    <text evidence="8">Belongs to the DszC flavin monooxygenase family.</text>
</comment>
<keyword evidence="17" id="KW-1185">Reference proteome</keyword>
<evidence type="ECO:0000256" key="7">
    <source>
        <dbReference type="ARBA" id="ARBA00034307"/>
    </source>
</evidence>
<evidence type="ECO:0000256" key="11">
    <source>
        <dbReference type="ARBA" id="ARBA00047859"/>
    </source>
</evidence>
<dbReference type="GO" id="GO:0050660">
    <property type="term" value="F:flavin adenine dinucleotide binding"/>
    <property type="evidence" value="ECO:0007669"/>
    <property type="project" value="InterPro"/>
</dbReference>
<keyword evidence="6" id="KW-0503">Monooxygenase</keyword>
<dbReference type="InterPro" id="IPR037069">
    <property type="entry name" value="AcylCoA_DH/ox_N_sf"/>
</dbReference>
<dbReference type="GO" id="GO:0008470">
    <property type="term" value="F:3-methylbutanoyl-CoA dehydrogenase activity"/>
    <property type="evidence" value="ECO:0007669"/>
    <property type="project" value="TreeGrafter"/>
</dbReference>
<evidence type="ECO:0000256" key="13">
    <source>
        <dbReference type="ARBA" id="ARBA00049456"/>
    </source>
</evidence>
<protein>
    <recommendedName>
        <fullName evidence="10">Dibenzothiophene monooxygenase</fullName>
        <ecNumber evidence="9">1.14.14.21</ecNumber>
    </recommendedName>
</protein>
<evidence type="ECO:0000313" key="17">
    <source>
        <dbReference type="Proteomes" id="UP000277007"/>
    </source>
</evidence>
<comment type="catalytic activity">
    <reaction evidence="11">
        <text>dibenzothiophene + FMNH2 + O2 = dibenzothiophene 5-oxide + FMN + H2O + H(+)</text>
        <dbReference type="Rhea" id="RHEA:49076"/>
        <dbReference type="ChEBI" id="CHEBI:15377"/>
        <dbReference type="ChEBI" id="CHEBI:15378"/>
        <dbReference type="ChEBI" id="CHEBI:15379"/>
        <dbReference type="ChEBI" id="CHEBI:23681"/>
        <dbReference type="ChEBI" id="CHEBI:23683"/>
        <dbReference type="ChEBI" id="CHEBI:57618"/>
        <dbReference type="ChEBI" id="CHEBI:58210"/>
    </reaction>
</comment>
<dbReference type="PANTHER" id="PTHR43884:SF12">
    <property type="entry name" value="ISOVALERYL-COA DEHYDROGENASE, MITOCHONDRIAL-RELATED"/>
    <property type="match status" value="1"/>
</dbReference>
<evidence type="ECO:0000256" key="5">
    <source>
        <dbReference type="ARBA" id="ARBA00023002"/>
    </source>
</evidence>
<dbReference type="InterPro" id="IPR036250">
    <property type="entry name" value="AcylCo_DH-like_C"/>
</dbReference>
<keyword evidence="4" id="KW-0547">Nucleotide-binding</keyword>
<keyword evidence="3" id="KW-0288">FMN</keyword>
<dbReference type="Gene3D" id="1.20.140.10">
    <property type="entry name" value="Butyryl-CoA Dehydrogenase, subunit A, domain 3"/>
    <property type="match status" value="1"/>
</dbReference>
<dbReference type="AlphaFoldDB" id="A0A431VG22"/>
<dbReference type="InterPro" id="IPR009100">
    <property type="entry name" value="AcylCoA_DH/oxidase_NM_dom_sf"/>
</dbReference>
<evidence type="ECO:0000256" key="3">
    <source>
        <dbReference type="ARBA" id="ARBA00022643"/>
    </source>
</evidence>
<accession>A0A431VG22</accession>
<dbReference type="SUPFAM" id="SSF47203">
    <property type="entry name" value="Acyl-CoA dehydrogenase C-terminal domain-like"/>
    <property type="match status" value="1"/>
</dbReference>
<dbReference type="Pfam" id="PF08028">
    <property type="entry name" value="Acyl-CoA_dh_2"/>
    <property type="match status" value="1"/>
</dbReference>
<dbReference type="OrthoDB" id="6184213at2"/>
<dbReference type="Pfam" id="PF02770">
    <property type="entry name" value="Acyl-CoA_dh_M"/>
    <property type="match status" value="1"/>
</dbReference>
<dbReference type="EC" id="1.14.14.21" evidence="9"/>
<dbReference type="PANTHER" id="PTHR43884">
    <property type="entry name" value="ACYL-COA DEHYDROGENASE"/>
    <property type="match status" value="1"/>
</dbReference>
<dbReference type="GO" id="GO:0004497">
    <property type="term" value="F:monooxygenase activity"/>
    <property type="evidence" value="ECO:0007669"/>
    <property type="project" value="UniProtKB-KW"/>
</dbReference>
<dbReference type="InterPro" id="IPR006091">
    <property type="entry name" value="Acyl-CoA_Oxase/DH_mid-dom"/>
</dbReference>
<sequence>MSVETIEKTPLADSADGFAALFDRIAEGASERERTRSLPFAALDLLRQARFGALRIATADGGGGLSFHALFGLVLQLAAADANVAHILRNHFTATEQYIRTPRSAQARRWRDAVADGAIIGLANTELGTPVVGGAAPDTRLTPDGHGYRLNGTKYYSTGTLYADYTLVRAVGPGDALAAVIIPTGRDGVEIVDDWDGIGQRLTASGTTHFHSVRVEPDEAVFDREGTGYGLAYANTQAQLFLTTVNAGIIRGILNDATALLRDRRRGFYHAPAARPADDPILQQAIGQIAANAFAAETVVLAAADALDAVARRRDEGIDDPALAHAAALAAAKAKIVVDDLALRSGGLIFDVAGASATLRTANLDRHWRNARTLASHNPASYKAMAVGAHAIHGTPLPAKGFF</sequence>
<evidence type="ECO:0000256" key="6">
    <source>
        <dbReference type="ARBA" id="ARBA00023033"/>
    </source>
</evidence>
<dbReference type="RefSeq" id="WP_126617036.1">
    <property type="nucleotide sequence ID" value="NZ_JBHUCY010000009.1"/>
</dbReference>
<dbReference type="EMBL" id="RXMA01000014">
    <property type="protein sequence ID" value="RTR18647.1"/>
    <property type="molecule type" value="Genomic_DNA"/>
</dbReference>
<dbReference type="InterPro" id="IPR046373">
    <property type="entry name" value="Acyl-CoA_Oxase/DH_mid-dom_sf"/>
</dbReference>
<name>A0A431VG22_9PROT</name>
<evidence type="ECO:0000313" key="16">
    <source>
        <dbReference type="EMBL" id="RTR18647.1"/>
    </source>
</evidence>
<dbReference type="GO" id="GO:0005737">
    <property type="term" value="C:cytoplasm"/>
    <property type="evidence" value="ECO:0007669"/>
    <property type="project" value="UniProtKB-SubCell"/>
</dbReference>
<keyword evidence="2" id="KW-0285">Flavoprotein</keyword>
<evidence type="ECO:0000256" key="12">
    <source>
        <dbReference type="ARBA" id="ARBA00048445"/>
    </source>
</evidence>
<evidence type="ECO:0000256" key="10">
    <source>
        <dbReference type="ARBA" id="ARBA00034345"/>
    </source>
</evidence>
<evidence type="ECO:0000256" key="8">
    <source>
        <dbReference type="ARBA" id="ARBA00034317"/>
    </source>
</evidence>
<evidence type="ECO:0000256" key="2">
    <source>
        <dbReference type="ARBA" id="ARBA00022630"/>
    </source>
</evidence>
<dbReference type="InterPro" id="IPR013107">
    <property type="entry name" value="Acyl-CoA_DH_C"/>
</dbReference>
<evidence type="ECO:0000256" key="1">
    <source>
        <dbReference type="ARBA" id="ARBA00004496"/>
    </source>
</evidence>
<evidence type="ECO:0000259" key="14">
    <source>
        <dbReference type="Pfam" id="PF02770"/>
    </source>
</evidence>
<dbReference type="Gene3D" id="1.10.540.10">
    <property type="entry name" value="Acyl-CoA dehydrogenase/oxidase, N-terminal domain"/>
    <property type="match status" value="1"/>
</dbReference>
<feature type="domain" description="Acyl-CoA oxidase/dehydrogenase middle" evidence="14">
    <location>
        <begin position="137"/>
        <end position="213"/>
    </location>
</feature>
<comment type="pathway">
    <text evidence="7">Sulfur metabolism; dibenzothiophene degradation.</text>
</comment>
<evidence type="ECO:0000256" key="9">
    <source>
        <dbReference type="ARBA" id="ARBA00034328"/>
    </source>
</evidence>
<comment type="caution">
    <text evidence="16">The sequence shown here is derived from an EMBL/GenBank/DDBJ whole genome shotgun (WGS) entry which is preliminary data.</text>
</comment>
<dbReference type="PIRSF" id="PIRSF016578">
    <property type="entry name" value="HsaA"/>
    <property type="match status" value="1"/>
</dbReference>
<dbReference type="SUPFAM" id="SSF56645">
    <property type="entry name" value="Acyl-CoA dehydrogenase NM domain-like"/>
    <property type="match status" value="1"/>
</dbReference>
<keyword evidence="5" id="KW-0560">Oxidoreductase</keyword>
<dbReference type="GO" id="GO:0006552">
    <property type="term" value="P:L-leucine catabolic process"/>
    <property type="evidence" value="ECO:0007669"/>
    <property type="project" value="TreeGrafter"/>
</dbReference>
<comment type="catalytic activity">
    <reaction evidence="12">
        <text>dibenzothiophene 5-oxide + FMNH2 + O2 = dibenzothiophene 5,5-dioxide + FMN + H2O + H(+)</text>
        <dbReference type="Rhea" id="RHEA:49080"/>
        <dbReference type="ChEBI" id="CHEBI:15377"/>
        <dbReference type="ChEBI" id="CHEBI:15378"/>
        <dbReference type="ChEBI" id="CHEBI:15379"/>
        <dbReference type="ChEBI" id="CHEBI:23683"/>
        <dbReference type="ChEBI" id="CHEBI:57618"/>
        <dbReference type="ChEBI" id="CHEBI:58210"/>
        <dbReference type="ChEBI" id="CHEBI:90356"/>
    </reaction>
</comment>
<comment type="subcellular location">
    <subcellularLocation>
        <location evidence="1">Cytoplasm</location>
    </subcellularLocation>
</comment>
<feature type="domain" description="Acyl-CoA dehydrogenase C-terminal" evidence="15">
    <location>
        <begin position="245"/>
        <end position="378"/>
    </location>
</feature>
<reference evidence="16 17" key="1">
    <citation type="submission" date="2018-12" db="EMBL/GenBank/DDBJ databases">
        <authorList>
            <person name="Yang Y."/>
        </authorList>
    </citation>
    <scope>NUCLEOTIDE SEQUENCE [LARGE SCALE GENOMIC DNA]</scope>
    <source>
        <strain evidence="16 17">L-25-5w-1</strain>
    </source>
</reference>
<organism evidence="16 17">
    <name type="scientific">Azospirillum griseum</name>
    <dbReference type="NCBI Taxonomy" id="2496639"/>
    <lineage>
        <taxon>Bacteria</taxon>
        <taxon>Pseudomonadati</taxon>
        <taxon>Pseudomonadota</taxon>
        <taxon>Alphaproteobacteria</taxon>
        <taxon>Rhodospirillales</taxon>
        <taxon>Azospirillaceae</taxon>
        <taxon>Azospirillum</taxon>
    </lineage>
</organism>
<evidence type="ECO:0000259" key="15">
    <source>
        <dbReference type="Pfam" id="PF08028"/>
    </source>
</evidence>
<comment type="catalytic activity">
    <reaction evidence="13">
        <text>dibenzothiophene + 2 FMNH2 + 2 O2 = dibenzothiophene 5,5-dioxide + 2 FMN + 2 H2O + 2 H(+)</text>
        <dbReference type="Rhea" id="RHEA:49072"/>
        <dbReference type="ChEBI" id="CHEBI:15377"/>
        <dbReference type="ChEBI" id="CHEBI:15378"/>
        <dbReference type="ChEBI" id="CHEBI:15379"/>
        <dbReference type="ChEBI" id="CHEBI:23681"/>
        <dbReference type="ChEBI" id="CHEBI:57618"/>
        <dbReference type="ChEBI" id="CHEBI:58210"/>
        <dbReference type="ChEBI" id="CHEBI:90356"/>
        <dbReference type="EC" id="1.14.14.21"/>
    </reaction>
</comment>
<dbReference type="Proteomes" id="UP000277007">
    <property type="component" value="Unassembled WGS sequence"/>
</dbReference>
<proteinExistence type="inferred from homology"/>
<gene>
    <name evidence="16" type="ORF">EJ903_15535</name>
</gene>
<evidence type="ECO:0000256" key="4">
    <source>
        <dbReference type="ARBA" id="ARBA00022741"/>
    </source>
</evidence>